<evidence type="ECO:0000313" key="1">
    <source>
        <dbReference type="EMBL" id="KAK7271748.1"/>
    </source>
</evidence>
<gene>
    <name evidence="1" type="ORF">RJT34_27904</name>
</gene>
<proteinExistence type="predicted"/>
<comment type="caution">
    <text evidence="1">The sequence shown here is derived from an EMBL/GenBank/DDBJ whole genome shotgun (WGS) entry which is preliminary data.</text>
</comment>
<reference evidence="1 2" key="1">
    <citation type="submission" date="2024-01" db="EMBL/GenBank/DDBJ databases">
        <title>The genomes of 5 underutilized Papilionoideae crops provide insights into root nodulation and disease resistance.</title>
        <authorList>
            <person name="Yuan L."/>
        </authorList>
    </citation>
    <scope>NUCLEOTIDE SEQUENCE [LARGE SCALE GENOMIC DNA]</scope>
    <source>
        <strain evidence="1">LY-2023</strain>
        <tissue evidence="1">Leaf</tissue>
    </source>
</reference>
<organism evidence="1 2">
    <name type="scientific">Clitoria ternatea</name>
    <name type="common">Butterfly pea</name>
    <dbReference type="NCBI Taxonomy" id="43366"/>
    <lineage>
        <taxon>Eukaryota</taxon>
        <taxon>Viridiplantae</taxon>
        <taxon>Streptophyta</taxon>
        <taxon>Embryophyta</taxon>
        <taxon>Tracheophyta</taxon>
        <taxon>Spermatophyta</taxon>
        <taxon>Magnoliopsida</taxon>
        <taxon>eudicotyledons</taxon>
        <taxon>Gunneridae</taxon>
        <taxon>Pentapetalae</taxon>
        <taxon>rosids</taxon>
        <taxon>fabids</taxon>
        <taxon>Fabales</taxon>
        <taxon>Fabaceae</taxon>
        <taxon>Papilionoideae</taxon>
        <taxon>50 kb inversion clade</taxon>
        <taxon>NPAAA clade</taxon>
        <taxon>indigoferoid/millettioid clade</taxon>
        <taxon>Phaseoleae</taxon>
        <taxon>Clitoria</taxon>
    </lineage>
</organism>
<evidence type="ECO:0000313" key="2">
    <source>
        <dbReference type="Proteomes" id="UP001359559"/>
    </source>
</evidence>
<protein>
    <submittedName>
        <fullName evidence="1">Uncharacterized protein</fullName>
    </submittedName>
</protein>
<accession>A0AAN9I8R4</accession>
<dbReference type="Proteomes" id="UP001359559">
    <property type="component" value="Unassembled WGS sequence"/>
</dbReference>
<dbReference type="EMBL" id="JAYKXN010000007">
    <property type="protein sequence ID" value="KAK7271748.1"/>
    <property type="molecule type" value="Genomic_DNA"/>
</dbReference>
<sequence>MFSLTTVQQHQYTLCRCSLCTPKLLTHSECLGLIKEGPKTILTLAICKRRYISKGVVVVIVVVSDLFHSMPTKP</sequence>
<keyword evidence="2" id="KW-1185">Reference proteome</keyword>
<name>A0AAN9I8R4_CLITE</name>
<dbReference type="AlphaFoldDB" id="A0AAN9I8R4"/>